<gene>
    <name evidence="15" type="primary">ilvB</name>
    <name evidence="15" type="ORF">EYH45_01215</name>
</gene>
<evidence type="ECO:0000313" key="15">
    <source>
        <dbReference type="EMBL" id="HIQ29163.1"/>
    </source>
</evidence>
<dbReference type="GO" id="GO:0009099">
    <property type="term" value="P:L-valine biosynthetic process"/>
    <property type="evidence" value="ECO:0007669"/>
    <property type="project" value="UniProtKB-UniPathway"/>
</dbReference>
<dbReference type="InterPro" id="IPR029061">
    <property type="entry name" value="THDP-binding"/>
</dbReference>
<proteinExistence type="inferred from homology"/>
<evidence type="ECO:0000259" key="13">
    <source>
        <dbReference type="Pfam" id="PF02775"/>
    </source>
</evidence>
<evidence type="ECO:0000256" key="1">
    <source>
        <dbReference type="ARBA" id="ARBA00004974"/>
    </source>
</evidence>
<keyword evidence="6 11" id="KW-0808">Transferase</keyword>
<evidence type="ECO:0000256" key="2">
    <source>
        <dbReference type="ARBA" id="ARBA00005025"/>
    </source>
</evidence>
<evidence type="ECO:0000256" key="9">
    <source>
        <dbReference type="ARBA" id="ARBA00023052"/>
    </source>
</evidence>
<comment type="cofactor">
    <cofactor evidence="11">
        <name>Mg(2+)</name>
        <dbReference type="ChEBI" id="CHEBI:18420"/>
    </cofactor>
    <text evidence="11">Binds 1 Mg(2+) ion per subunit.</text>
</comment>
<evidence type="ECO:0000313" key="16">
    <source>
        <dbReference type="Proteomes" id="UP000608579"/>
    </source>
</evidence>
<keyword evidence="9 11" id="KW-0786">Thiamine pyrophosphate</keyword>
<evidence type="ECO:0000256" key="3">
    <source>
        <dbReference type="ARBA" id="ARBA00007812"/>
    </source>
</evidence>
<comment type="pathway">
    <text evidence="2 11">Amino-acid biosynthesis; L-valine biosynthesis; L-valine from pyruvate: step 1/4.</text>
</comment>
<dbReference type="Proteomes" id="UP000608579">
    <property type="component" value="Unassembled WGS sequence"/>
</dbReference>
<dbReference type="GO" id="GO:0030976">
    <property type="term" value="F:thiamine pyrophosphate binding"/>
    <property type="evidence" value="ECO:0007669"/>
    <property type="project" value="UniProtKB-UniRule"/>
</dbReference>
<evidence type="ECO:0000256" key="5">
    <source>
        <dbReference type="ARBA" id="ARBA00022605"/>
    </source>
</evidence>
<organism evidence="15 16">
    <name type="scientific">Caldiarchaeum subterraneum</name>
    <dbReference type="NCBI Taxonomy" id="311458"/>
    <lineage>
        <taxon>Archaea</taxon>
        <taxon>Nitrososphaerota</taxon>
        <taxon>Candidatus Caldarchaeales</taxon>
        <taxon>Candidatus Caldarchaeaceae</taxon>
        <taxon>Candidatus Caldarchaeum</taxon>
    </lineage>
</organism>
<evidence type="ECO:0000256" key="8">
    <source>
        <dbReference type="ARBA" id="ARBA00022842"/>
    </source>
</evidence>
<dbReference type="InterPro" id="IPR012000">
    <property type="entry name" value="Thiamin_PyroP_enz_cen_dom"/>
</dbReference>
<keyword evidence="7 11" id="KW-0479">Metal-binding</keyword>
<name>A0A833A2W9_CALS0</name>
<accession>A0A833A2W9</accession>
<sequence>MTKMGVECIFGIPGGANMPFYDALYDSDIRSYLMRHEQQAAHAAEGYAHVARKTAVCSGTSGPGATNLITGLVDAWMDSVPVLAITGQVVRAFMGTDAFQEADIVGMVLPHTKYAVTVMDSRRLVQEFVNAYTVAMMGRPGPTLLDIPRDVMQEEIDGVEDIKPEPIFVQTPPEPDVHSVMEAAKLIIDAEKPVILSGGGVIFSGATNEVLELAEFINAPIVTTTPGKSSVPEDHPLVLGVVGMHGRVESDMAIVDSDLVICVGTRLSDRAIGPPTEFEKNRKVIHIDIDASEFGKNVKPTVSLSGDAKQILRDLIDYIKHIAAKKPKSPLINRLREIGEAYDEFMLEQATSKITSWRAIWLLNKILPPDTVITTGVGQHQMWAQLFWKCKTPGSFISSSGLGTMGFGLPAAFGAKAAAPDRPVVNLDGDGSFLMTCQTLACISDYNLPVITVIFDNRSLGMVRQWQNMFYKQRYKDVEYTDRTDLVKLSEAFGVEGVRVESYEELEKVVKQAVRENTAVTIDLPVGKEEMVFPMVPPGKWLSEVKLPPGLELYGKVSSVHPA</sequence>
<dbReference type="GO" id="GO:0000287">
    <property type="term" value="F:magnesium ion binding"/>
    <property type="evidence" value="ECO:0007669"/>
    <property type="project" value="UniProtKB-UniRule"/>
</dbReference>
<dbReference type="CDD" id="cd02015">
    <property type="entry name" value="TPP_AHAS"/>
    <property type="match status" value="1"/>
</dbReference>
<comment type="catalytic activity">
    <reaction evidence="11">
        <text>2 pyruvate + H(+) = (2S)-2-acetolactate + CO2</text>
        <dbReference type="Rhea" id="RHEA:25249"/>
        <dbReference type="ChEBI" id="CHEBI:15361"/>
        <dbReference type="ChEBI" id="CHEBI:15378"/>
        <dbReference type="ChEBI" id="CHEBI:16526"/>
        <dbReference type="ChEBI" id="CHEBI:58476"/>
        <dbReference type="EC" id="2.2.1.6"/>
    </reaction>
</comment>
<dbReference type="InterPro" id="IPR029035">
    <property type="entry name" value="DHS-like_NAD/FAD-binding_dom"/>
</dbReference>
<evidence type="ECO:0000256" key="6">
    <source>
        <dbReference type="ARBA" id="ARBA00022679"/>
    </source>
</evidence>
<evidence type="ECO:0000256" key="10">
    <source>
        <dbReference type="ARBA" id="ARBA00023304"/>
    </source>
</evidence>
<dbReference type="FunFam" id="3.40.50.970:FF:000007">
    <property type="entry name" value="Acetolactate synthase"/>
    <property type="match status" value="1"/>
</dbReference>
<dbReference type="GO" id="GO:0044272">
    <property type="term" value="P:sulfur compound biosynthetic process"/>
    <property type="evidence" value="ECO:0007669"/>
    <property type="project" value="UniProtKB-ARBA"/>
</dbReference>
<evidence type="ECO:0000256" key="11">
    <source>
        <dbReference type="RuleBase" id="RU003591"/>
    </source>
</evidence>
<dbReference type="InterPro" id="IPR000399">
    <property type="entry name" value="TPP-bd_CS"/>
</dbReference>
<dbReference type="SUPFAM" id="SSF52518">
    <property type="entry name" value="Thiamin diphosphate-binding fold (THDP-binding)"/>
    <property type="match status" value="2"/>
</dbReference>
<feature type="domain" description="Thiamine pyrophosphate enzyme central" evidence="12">
    <location>
        <begin position="182"/>
        <end position="315"/>
    </location>
</feature>
<dbReference type="InterPro" id="IPR011766">
    <property type="entry name" value="TPP_enzyme_TPP-bd"/>
</dbReference>
<dbReference type="InterPro" id="IPR045229">
    <property type="entry name" value="TPP_enz"/>
</dbReference>
<comment type="cofactor">
    <cofactor evidence="11">
        <name>thiamine diphosphate</name>
        <dbReference type="ChEBI" id="CHEBI:58937"/>
    </cofactor>
    <text evidence="11">Binds 1 thiamine pyrophosphate per subunit.</text>
</comment>
<dbReference type="Gene3D" id="3.40.50.970">
    <property type="match status" value="2"/>
</dbReference>
<dbReference type="CDD" id="cd07035">
    <property type="entry name" value="TPP_PYR_POX_like"/>
    <property type="match status" value="1"/>
</dbReference>
<dbReference type="UniPathway" id="UPA00047">
    <property type="reaction ID" value="UER00055"/>
</dbReference>
<dbReference type="Pfam" id="PF02776">
    <property type="entry name" value="TPP_enzyme_N"/>
    <property type="match status" value="1"/>
</dbReference>
<comment type="caution">
    <text evidence="15">The sequence shown here is derived from an EMBL/GenBank/DDBJ whole genome shotgun (WGS) entry which is preliminary data.</text>
</comment>
<dbReference type="InterPro" id="IPR012846">
    <property type="entry name" value="Acetolactate_synth_lsu"/>
</dbReference>
<dbReference type="AlphaFoldDB" id="A0A833A2W9"/>
<evidence type="ECO:0000256" key="4">
    <source>
        <dbReference type="ARBA" id="ARBA00013145"/>
    </source>
</evidence>
<dbReference type="NCBIfam" id="TIGR00118">
    <property type="entry name" value="acolac_lg"/>
    <property type="match status" value="1"/>
</dbReference>
<dbReference type="GO" id="GO:0003984">
    <property type="term" value="F:acetolactate synthase activity"/>
    <property type="evidence" value="ECO:0007669"/>
    <property type="project" value="UniProtKB-EC"/>
</dbReference>
<dbReference type="Pfam" id="PF02775">
    <property type="entry name" value="TPP_enzyme_C"/>
    <property type="match status" value="1"/>
</dbReference>
<dbReference type="PANTHER" id="PTHR18968:SF13">
    <property type="entry name" value="ACETOLACTATE SYNTHASE CATALYTIC SUBUNIT, MITOCHONDRIAL"/>
    <property type="match status" value="1"/>
</dbReference>
<dbReference type="InterPro" id="IPR012001">
    <property type="entry name" value="Thiamin_PyroP_enz_TPP-bd_dom"/>
</dbReference>
<dbReference type="PANTHER" id="PTHR18968">
    <property type="entry name" value="THIAMINE PYROPHOSPHATE ENZYMES"/>
    <property type="match status" value="1"/>
</dbReference>
<evidence type="ECO:0000256" key="7">
    <source>
        <dbReference type="ARBA" id="ARBA00022723"/>
    </source>
</evidence>
<keyword evidence="5 11" id="KW-0028">Amino-acid biosynthesis</keyword>
<dbReference type="UniPathway" id="UPA00049">
    <property type="reaction ID" value="UER00059"/>
</dbReference>
<dbReference type="GO" id="GO:0009097">
    <property type="term" value="P:isoleucine biosynthetic process"/>
    <property type="evidence" value="ECO:0007669"/>
    <property type="project" value="UniProtKB-UniPathway"/>
</dbReference>
<dbReference type="EC" id="2.2.1.6" evidence="4 11"/>
<dbReference type="GO" id="GO:0005948">
    <property type="term" value="C:acetolactate synthase complex"/>
    <property type="evidence" value="ECO:0007669"/>
    <property type="project" value="TreeGrafter"/>
</dbReference>
<comment type="similarity">
    <text evidence="3 11">Belongs to the TPP enzyme family.</text>
</comment>
<dbReference type="Gene3D" id="3.40.50.1220">
    <property type="entry name" value="TPP-binding domain"/>
    <property type="match status" value="1"/>
</dbReference>
<dbReference type="EMBL" id="DQVM01000026">
    <property type="protein sequence ID" value="HIQ29163.1"/>
    <property type="molecule type" value="Genomic_DNA"/>
</dbReference>
<dbReference type="PROSITE" id="PS00187">
    <property type="entry name" value="TPP_ENZYMES"/>
    <property type="match status" value="1"/>
</dbReference>
<keyword evidence="8 11" id="KW-0460">Magnesium</keyword>
<dbReference type="InterPro" id="IPR039368">
    <property type="entry name" value="AHAS_TPP"/>
</dbReference>
<evidence type="ECO:0000259" key="12">
    <source>
        <dbReference type="Pfam" id="PF00205"/>
    </source>
</evidence>
<comment type="pathway">
    <text evidence="1 11">Amino-acid biosynthesis; L-isoleucine biosynthesis; L-isoleucine from 2-oxobutanoate: step 1/4.</text>
</comment>
<keyword evidence="10 11" id="KW-0100">Branched-chain amino acid biosynthesis</keyword>
<dbReference type="SUPFAM" id="SSF52467">
    <property type="entry name" value="DHS-like NAD/FAD-binding domain"/>
    <property type="match status" value="1"/>
</dbReference>
<feature type="domain" description="Thiamine pyrophosphate enzyme TPP-binding" evidence="13">
    <location>
        <begin position="376"/>
        <end position="523"/>
    </location>
</feature>
<reference evidence="15" key="1">
    <citation type="journal article" date="2020" name="ISME J.">
        <title>Gammaproteobacteria mediating utilization of methyl-, sulfur- and petroleum organic compounds in deep ocean hydrothermal plumes.</title>
        <authorList>
            <person name="Zhou Z."/>
            <person name="Liu Y."/>
            <person name="Pan J."/>
            <person name="Cron B.R."/>
            <person name="Toner B.M."/>
            <person name="Anantharaman K."/>
            <person name="Breier J.A."/>
            <person name="Dick G.J."/>
            <person name="Li M."/>
        </authorList>
    </citation>
    <scope>NUCLEOTIDE SEQUENCE</scope>
    <source>
        <strain evidence="15">SZUA-1515</strain>
    </source>
</reference>
<dbReference type="Pfam" id="PF00205">
    <property type="entry name" value="TPP_enzyme_M"/>
    <property type="match status" value="1"/>
</dbReference>
<protein>
    <recommendedName>
        <fullName evidence="4 11">Acetolactate synthase</fullName>
        <ecNumber evidence="4 11">2.2.1.6</ecNumber>
    </recommendedName>
</protein>
<feature type="domain" description="Thiamine pyrophosphate enzyme N-terminal TPP-binding" evidence="14">
    <location>
        <begin position="1"/>
        <end position="106"/>
    </location>
</feature>
<evidence type="ECO:0000259" key="14">
    <source>
        <dbReference type="Pfam" id="PF02776"/>
    </source>
</evidence>
<dbReference type="GO" id="GO:0050660">
    <property type="term" value="F:flavin adenine dinucleotide binding"/>
    <property type="evidence" value="ECO:0007669"/>
    <property type="project" value="InterPro"/>
</dbReference>